<evidence type="ECO:0000256" key="1">
    <source>
        <dbReference type="SAM" id="MobiDB-lite"/>
    </source>
</evidence>
<evidence type="ECO:0000313" key="3">
    <source>
        <dbReference type="EMBL" id="CAH0395486.1"/>
    </source>
</evidence>
<feature type="chain" id="PRO_5040336156" evidence="2">
    <location>
        <begin position="20"/>
        <end position="360"/>
    </location>
</feature>
<proteinExistence type="predicted"/>
<dbReference type="AlphaFoldDB" id="A0A9P0F9H4"/>
<feature type="signal peptide" evidence="2">
    <location>
        <begin position="1"/>
        <end position="19"/>
    </location>
</feature>
<sequence>MSRGRSFVVLVMMLATGSGSLVVRKSELRTANTGSEARRNFTEGASFETARRNTSGMEPERNKTNQDGMVASAPGVWQDEENFAPEKKGESQLGSCSFEEQVYQHDEEWDPDGCTRCHCNRGIVICSVKSHCNRGDQESQYDKQETEVDRKALSEEEFYDSQKLATITDSFQVSYKRKPSVQDSNPSYNDYLESERRDEKGPSFTTAASYLGDLSQNQRSDNKGPSNFASHIDFTQNQRENEKGPPSLDSLPYQTDFVQIQHSDGKRPPIKLEPDTMPYYGSYTETRQSEEKGPSDNYVAPDMPAYYKELGKSRVSNEKGPPDLDVGQNLLQVGPQGPPGPPGNLLVFLRFFVSLFKICY</sequence>
<evidence type="ECO:0000256" key="2">
    <source>
        <dbReference type="SAM" id="SignalP"/>
    </source>
</evidence>
<dbReference type="EMBL" id="OU963870">
    <property type="protein sequence ID" value="CAH0395486.1"/>
    <property type="molecule type" value="Genomic_DNA"/>
</dbReference>
<feature type="region of interest" description="Disordered" evidence="1">
    <location>
        <begin position="42"/>
        <end position="68"/>
    </location>
</feature>
<dbReference type="SUPFAM" id="SSF57603">
    <property type="entry name" value="FnI-like domain"/>
    <property type="match status" value="1"/>
</dbReference>
<dbReference type="Proteomes" id="UP001152759">
    <property type="component" value="Chromosome 9"/>
</dbReference>
<protein>
    <submittedName>
        <fullName evidence="3">Uncharacterized protein</fullName>
    </submittedName>
</protein>
<name>A0A9P0F9H4_BEMTA</name>
<gene>
    <name evidence="3" type="ORF">BEMITA_LOCUS13667</name>
</gene>
<keyword evidence="2" id="KW-0732">Signal</keyword>
<organism evidence="3 4">
    <name type="scientific">Bemisia tabaci</name>
    <name type="common">Sweetpotato whitefly</name>
    <name type="synonym">Aleurodes tabaci</name>
    <dbReference type="NCBI Taxonomy" id="7038"/>
    <lineage>
        <taxon>Eukaryota</taxon>
        <taxon>Metazoa</taxon>
        <taxon>Ecdysozoa</taxon>
        <taxon>Arthropoda</taxon>
        <taxon>Hexapoda</taxon>
        <taxon>Insecta</taxon>
        <taxon>Pterygota</taxon>
        <taxon>Neoptera</taxon>
        <taxon>Paraneoptera</taxon>
        <taxon>Hemiptera</taxon>
        <taxon>Sternorrhyncha</taxon>
        <taxon>Aleyrodoidea</taxon>
        <taxon>Aleyrodidae</taxon>
        <taxon>Aleyrodinae</taxon>
        <taxon>Bemisia</taxon>
    </lineage>
</organism>
<dbReference type="Gene3D" id="2.10.70.10">
    <property type="entry name" value="Complement Module, domain 1"/>
    <property type="match status" value="1"/>
</dbReference>
<evidence type="ECO:0000313" key="4">
    <source>
        <dbReference type="Proteomes" id="UP001152759"/>
    </source>
</evidence>
<accession>A0A9P0F9H4</accession>
<reference evidence="3" key="1">
    <citation type="submission" date="2021-12" db="EMBL/GenBank/DDBJ databases">
        <authorList>
            <person name="King R."/>
        </authorList>
    </citation>
    <scope>NUCLEOTIDE SEQUENCE</scope>
</reference>
<keyword evidence="4" id="KW-1185">Reference proteome</keyword>
<feature type="region of interest" description="Disordered" evidence="1">
    <location>
        <begin position="175"/>
        <end position="207"/>
    </location>
</feature>